<reference evidence="3" key="2">
    <citation type="submission" date="2012-11" db="EMBL/GenBank/DDBJ databases">
        <authorList>
            <person name="Kuo A."/>
            <person name="Curtis B.A."/>
            <person name="Tanifuji G."/>
            <person name="Burki F."/>
            <person name="Gruber A."/>
            <person name="Irimia M."/>
            <person name="Maruyama S."/>
            <person name="Arias M.C."/>
            <person name="Ball S.G."/>
            <person name="Gile G.H."/>
            <person name="Hirakawa Y."/>
            <person name="Hopkins J.F."/>
            <person name="Rensing S.A."/>
            <person name="Schmutz J."/>
            <person name="Symeonidi A."/>
            <person name="Elias M."/>
            <person name="Eveleigh R.J."/>
            <person name="Herman E.K."/>
            <person name="Klute M.J."/>
            <person name="Nakayama T."/>
            <person name="Obornik M."/>
            <person name="Reyes-Prieto A."/>
            <person name="Armbrust E.V."/>
            <person name="Aves S.J."/>
            <person name="Beiko R.G."/>
            <person name="Coutinho P."/>
            <person name="Dacks J.B."/>
            <person name="Durnford D.G."/>
            <person name="Fast N.M."/>
            <person name="Green B.R."/>
            <person name="Grisdale C."/>
            <person name="Hempe F."/>
            <person name="Henrissat B."/>
            <person name="Hoppner M.P."/>
            <person name="Ishida K.-I."/>
            <person name="Kim E."/>
            <person name="Koreny L."/>
            <person name="Kroth P.G."/>
            <person name="Liu Y."/>
            <person name="Malik S.-B."/>
            <person name="Maier U.G."/>
            <person name="McRose D."/>
            <person name="Mock T."/>
            <person name="Neilson J.A."/>
            <person name="Onodera N.T."/>
            <person name="Poole A.M."/>
            <person name="Pritham E.J."/>
            <person name="Richards T.A."/>
            <person name="Rocap G."/>
            <person name="Roy S.W."/>
            <person name="Sarai C."/>
            <person name="Schaack S."/>
            <person name="Shirato S."/>
            <person name="Slamovits C.H."/>
            <person name="Spencer D.F."/>
            <person name="Suzuki S."/>
            <person name="Worden A.Z."/>
            <person name="Zauner S."/>
            <person name="Barry K."/>
            <person name="Bell C."/>
            <person name="Bharti A.K."/>
            <person name="Crow J.A."/>
            <person name="Grimwood J."/>
            <person name="Kramer R."/>
            <person name="Lindquist E."/>
            <person name="Lucas S."/>
            <person name="Salamov A."/>
            <person name="McFadden G.I."/>
            <person name="Lane C.E."/>
            <person name="Keeling P.J."/>
            <person name="Gray M.W."/>
            <person name="Grigoriev I.V."/>
            <person name="Archibald J.M."/>
        </authorList>
    </citation>
    <scope>NUCLEOTIDE SEQUENCE</scope>
    <source>
        <strain evidence="3">CCMP2712</strain>
    </source>
</reference>
<dbReference type="EnsemblProtists" id="EKX46334">
    <property type="protein sequence ID" value="EKX46334"/>
    <property type="gene ID" value="GUITHDRAFT_107940"/>
</dbReference>
<protein>
    <submittedName>
        <fullName evidence="1 2">Uncharacterized protein</fullName>
    </submittedName>
</protein>
<dbReference type="KEGG" id="gtt:GUITHDRAFT_107940"/>
<dbReference type="GeneID" id="17302936"/>
<evidence type="ECO:0000313" key="3">
    <source>
        <dbReference type="Proteomes" id="UP000011087"/>
    </source>
</evidence>
<dbReference type="HOGENOM" id="CLU_845790_0_0_1"/>
<dbReference type="AlphaFoldDB" id="L1JDY7"/>
<dbReference type="Pfam" id="PF15610">
    <property type="entry name" value="PRTase_3"/>
    <property type="match status" value="1"/>
</dbReference>
<name>L1JDY7_GUITC</name>
<gene>
    <name evidence="1" type="ORF">GUITHDRAFT_107940</name>
</gene>
<reference evidence="1 3" key="1">
    <citation type="journal article" date="2012" name="Nature">
        <title>Algal genomes reveal evolutionary mosaicism and the fate of nucleomorphs.</title>
        <authorList>
            <consortium name="DOE Joint Genome Institute"/>
            <person name="Curtis B.A."/>
            <person name="Tanifuji G."/>
            <person name="Burki F."/>
            <person name="Gruber A."/>
            <person name="Irimia M."/>
            <person name="Maruyama S."/>
            <person name="Arias M.C."/>
            <person name="Ball S.G."/>
            <person name="Gile G.H."/>
            <person name="Hirakawa Y."/>
            <person name="Hopkins J.F."/>
            <person name="Kuo A."/>
            <person name="Rensing S.A."/>
            <person name="Schmutz J."/>
            <person name="Symeonidi A."/>
            <person name="Elias M."/>
            <person name="Eveleigh R.J."/>
            <person name="Herman E.K."/>
            <person name="Klute M.J."/>
            <person name="Nakayama T."/>
            <person name="Obornik M."/>
            <person name="Reyes-Prieto A."/>
            <person name="Armbrust E.V."/>
            <person name="Aves S.J."/>
            <person name="Beiko R.G."/>
            <person name="Coutinho P."/>
            <person name="Dacks J.B."/>
            <person name="Durnford D.G."/>
            <person name="Fast N.M."/>
            <person name="Green B.R."/>
            <person name="Grisdale C.J."/>
            <person name="Hempel F."/>
            <person name="Henrissat B."/>
            <person name="Hoppner M.P."/>
            <person name="Ishida K."/>
            <person name="Kim E."/>
            <person name="Koreny L."/>
            <person name="Kroth P.G."/>
            <person name="Liu Y."/>
            <person name="Malik S.B."/>
            <person name="Maier U.G."/>
            <person name="McRose D."/>
            <person name="Mock T."/>
            <person name="Neilson J.A."/>
            <person name="Onodera N.T."/>
            <person name="Poole A.M."/>
            <person name="Pritham E.J."/>
            <person name="Richards T.A."/>
            <person name="Rocap G."/>
            <person name="Roy S.W."/>
            <person name="Sarai C."/>
            <person name="Schaack S."/>
            <person name="Shirato S."/>
            <person name="Slamovits C.H."/>
            <person name="Spencer D.F."/>
            <person name="Suzuki S."/>
            <person name="Worden A.Z."/>
            <person name="Zauner S."/>
            <person name="Barry K."/>
            <person name="Bell C."/>
            <person name="Bharti A.K."/>
            <person name="Crow J.A."/>
            <person name="Grimwood J."/>
            <person name="Kramer R."/>
            <person name="Lindquist E."/>
            <person name="Lucas S."/>
            <person name="Salamov A."/>
            <person name="McFadden G.I."/>
            <person name="Lane C.E."/>
            <person name="Keeling P.J."/>
            <person name="Gray M.W."/>
            <person name="Grigoriev I.V."/>
            <person name="Archibald J.M."/>
        </authorList>
    </citation>
    <scope>NUCLEOTIDE SEQUENCE</scope>
    <source>
        <strain evidence="1 3">CCMP2712</strain>
    </source>
</reference>
<accession>L1JDY7</accession>
<dbReference type="OrthoDB" id="9986683at2759"/>
<reference evidence="2" key="3">
    <citation type="submission" date="2015-06" db="UniProtKB">
        <authorList>
            <consortium name="EnsemblProtists"/>
        </authorList>
    </citation>
    <scope>IDENTIFICATION</scope>
</reference>
<evidence type="ECO:0000313" key="1">
    <source>
        <dbReference type="EMBL" id="EKX46334.1"/>
    </source>
</evidence>
<evidence type="ECO:0000313" key="2">
    <source>
        <dbReference type="EnsemblProtists" id="EKX46334"/>
    </source>
</evidence>
<organism evidence="1">
    <name type="scientific">Guillardia theta (strain CCMP2712)</name>
    <name type="common">Cryptophyte</name>
    <dbReference type="NCBI Taxonomy" id="905079"/>
    <lineage>
        <taxon>Eukaryota</taxon>
        <taxon>Cryptophyceae</taxon>
        <taxon>Pyrenomonadales</taxon>
        <taxon>Geminigeraceae</taxon>
        <taxon>Guillardia</taxon>
    </lineage>
</organism>
<dbReference type="EMBL" id="JH992995">
    <property type="protein sequence ID" value="EKX46334.1"/>
    <property type="molecule type" value="Genomic_DNA"/>
</dbReference>
<dbReference type="InterPro" id="IPR028944">
    <property type="entry name" value="PRTase_ComF-like"/>
</dbReference>
<dbReference type="PaxDb" id="55529-EKX46334"/>
<keyword evidence="3" id="KW-1185">Reference proteome</keyword>
<proteinExistence type="predicted"/>
<dbReference type="Proteomes" id="UP000011087">
    <property type="component" value="Unassembled WGS sequence"/>
</dbReference>
<dbReference type="RefSeq" id="XP_005833314.1">
    <property type="nucleotide sequence ID" value="XM_005833257.1"/>
</dbReference>
<sequence length="329" mass="36277">MTPLIYVCASNIGLFESADAGNQKSVLDLRTKEPFPLQDYSSMKHGDSECTRRFAVMAAKAILREVPEVAFADSPPRFVVCFRGLPIASTYLSSYTVEEINKARRGKGVTGDADLLVVDRSSANFGKDYATRSLTEREATHKAMTYTVAEEAVFQRNLIFLDDVRITGATDRAIERMLLPMRPKCLVIAHIAVFDQDQALSNPAVESMLNSSVINGVEDIATLVESGRFDLGGRALRMVLQDPEALTACLSRFPLVWLRRFIAAADLIGEEFTEQFREGLQVLRAAIKRREGHYEASQTGAFQPSAAIMLGRTNLQGQSVLQGTVCTEI</sequence>